<sequence>MTDRPLTPVVDGFTYLEGPRWHDGRLWLSDFYSHKVVAVTPEGKTEEIVTVPAQPSGLGWLPDGTLLVVSMRDRKLLRLERGTLVEHADLTTTTGGHVNDMVVDGHGRAYVGDFGFDLMGGAAFRTADLTRVDPDGTVSVAAEDLMFPNGSVITPDGKTLIVGETFGNRISAFDIGADGELGPRRDWAHFGALPDTDDVGQLVAAASIGPDGSCLDADGALWVADAIHHRCVRVAEGGEILEEISTGDEGVFACMLGGDDGRTLFLCVAPNFDEGERSTTTLGRLVSTRVDVPHAGTP</sequence>
<evidence type="ECO:0000256" key="1">
    <source>
        <dbReference type="ARBA" id="ARBA00008853"/>
    </source>
</evidence>
<feature type="domain" description="SMP-30/Gluconolactonase/LRE-like region" evidence="3">
    <location>
        <begin position="17"/>
        <end position="268"/>
    </location>
</feature>
<gene>
    <name evidence="4" type="ORF">SAMN05216207_10549</name>
</gene>
<evidence type="ECO:0000256" key="2">
    <source>
        <dbReference type="ARBA" id="ARBA00022801"/>
    </source>
</evidence>
<dbReference type="Gene3D" id="2.120.10.30">
    <property type="entry name" value="TolB, C-terminal domain"/>
    <property type="match status" value="1"/>
</dbReference>
<accession>A0A1I5H0A8</accession>
<protein>
    <submittedName>
        <fullName evidence="4">Sugar lactone lactonase YvrE</fullName>
    </submittedName>
</protein>
<dbReference type="PANTHER" id="PTHR47572">
    <property type="entry name" value="LIPOPROTEIN-RELATED"/>
    <property type="match status" value="1"/>
</dbReference>
<dbReference type="InterPro" id="IPR051262">
    <property type="entry name" value="SMP-30/CGR1_Lactonase"/>
</dbReference>
<dbReference type="InterPro" id="IPR011042">
    <property type="entry name" value="6-blade_b-propeller_TolB-like"/>
</dbReference>
<dbReference type="SUPFAM" id="SSF63829">
    <property type="entry name" value="Calcium-dependent phosphotriesterase"/>
    <property type="match status" value="1"/>
</dbReference>
<dbReference type="OrthoDB" id="2633250at2"/>
<evidence type="ECO:0000259" key="3">
    <source>
        <dbReference type="Pfam" id="PF08450"/>
    </source>
</evidence>
<evidence type="ECO:0000313" key="4">
    <source>
        <dbReference type="EMBL" id="SFO41466.1"/>
    </source>
</evidence>
<proteinExistence type="inferred from homology"/>
<name>A0A1I5H0A8_PSUAM</name>
<dbReference type="Proteomes" id="UP000199614">
    <property type="component" value="Unassembled WGS sequence"/>
</dbReference>
<dbReference type="EMBL" id="FOUY01000054">
    <property type="protein sequence ID" value="SFO41466.1"/>
    <property type="molecule type" value="Genomic_DNA"/>
</dbReference>
<dbReference type="PANTHER" id="PTHR47572:SF4">
    <property type="entry name" value="LACTONASE DRP35"/>
    <property type="match status" value="1"/>
</dbReference>
<comment type="similarity">
    <text evidence="1">Belongs to the SMP-30/CGR1 family.</text>
</comment>
<dbReference type="AlphaFoldDB" id="A0A1I5H0A8"/>
<reference evidence="4 5" key="1">
    <citation type="submission" date="2016-10" db="EMBL/GenBank/DDBJ databases">
        <authorList>
            <person name="de Groot N.N."/>
        </authorList>
    </citation>
    <scope>NUCLEOTIDE SEQUENCE [LARGE SCALE GENOMIC DNA]</scope>
    <source>
        <strain evidence="4 5">CGMCC 4.1877</strain>
    </source>
</reference>
<dbReference type="Pfam" id="PF08450">
    <property type="entry name" value="SGL"/>
    <property type="match status" value="1"/>
</dbReference>
<keyword evidence="2" id="KW-0378">Hydrolase</keyword>
<dbReference type="STRING" id="260086.SAMN05216207_10549"/>
<dbReference type="InterPro" id="IPR013658">
    <property type="entry name" value="SGL"/>
</dbReference>
<keyword evidence="5" id="KW-1185">Reference proteome</keyword>
<organism evidence="4 5">
    <name type="scientific">Pseudonocardia ammonioxydans</name>
    <dbReference type="NCBI Taxonomy" id="260086"/>
    <lineage>
        <taxon>Bacteria</taxon>
        <taxon>Bacillati</taxon>
        <taxon>Actinomycetota</taxon>
        <taxon>Actinomycetes</taxon>
        <taxon>Pseudonocardiales</taxon>
        <taxon>Pseudonocardiaceae</taxon>
        <taxon>Pseudonocardia</taxon>
    </lineage>
</organism>
<dbReference type="GO" id="GO:0016787">
    <property type="term" value="F:hydrolase activity"/>
    <property type="evidence" value="ECO:0007669"/>
    <property type="project" value="UniProtKB-KW"/>
</dbReference>
<dbReference type="RefSeq" id="WP_093354769.1">
    <property type="nucleotide sequence ID" value="NZ_FOUY01000054.1"/>
</dbReference>
<evidence type="ECO:0000313" key="5">
    <source>
        <dbReference type="Proteomes" id="UP000199614"/>
    </source>
</evidence>